<dbReference type="InterPro" id="IPR032807">
    <property type="entry name" value="GNVR"/>
</dbReference>
<feature type="domain" description="Polysaccharide chain length determinant N-terminal" evidence="7">
    <location>
        <begin position="9"/>
        <end position="106"/>
    </location>
</feature>
<evidence type="ECO:0000259" key="8">
    <source>
        <dbReference type="Pfam" id="PF13807"/>
    </source>
</evidence>
<evidence type="ECO:0000256" key="3">
    <source>
        <dbReference type="ARBA" id="ARBA00022692"/>
    </source>
</evidence>
<evidence type="ECO:0000313" key="10">
    <source>
        <dbReference type="Proteomes" id="UP000061809"/>
    </source>
</evidence>
<dbReference type="PANTHER" id="PTHR32309">
    <property type="entry name" value="TYROSINE-PROTEIN KINASE"/>
    <property type="match status" value="1"/>
</dbReference>
<feature type="transmembrane region" description="Helical" evidence="6">
    <location>
        <begin position="495"/>
        <end position="516"/>
    </location>
</feature>
<feature type="domain" description="Tyrosine-protein kinase G-rich" evidence="8">
    <location>
        <begin position="440"/>
        <end position="515"/>
    </location>
</feature>
<proteinExistence type="predicted"/>
<feature type="transmembrane region" description="Helical" evidence="6">
    <location>
        <begin position="21"/>
        <end position="42"/>
    </location>
</feature>
<evidence type="ECO:0000256" key="4">
    <source>
        <dbReference type="ARBA" id="ARBA00022989"/>
    </source>
</evidence>
<evidence type="ECO:0000256" key="6">
    <source>
        <dbReference type="SAM" id="Phobius"/>
    </source>
</evidence>
<dbReference type="AlphaFoldDB" id="A0A0P0G424"/>
<dbReference type="EC" id="2.7.10.-" evidence="9"/>
<accession>A0A0P0G424</accession>
<organism evidence="9 10">
    <name type="scientific">Bacteroides cellulosilyticus</name>
    <dbReference type="NCBI Taxonomy" id="246787"/>
    <lineage>
        <taxon>Bacteria</taxon>
        <taxon>Pseudomonadati</taxon>
        <taxon>Bacteroidota</taxon>
        <taxon>Bacteroidia</taxon>
        <taxon>Bacteroidales</taxon>
        <taxon>Bacteroidaceae</taxon>
        <taxon>Bacteroides</taxon>
    </lineage>
</organism>
<dbReference type="Pfam" id="PF02706">
    <property type="entry name" value="Wzz"/>
    <property type="match status" value="1"/>
</dbReference>
<evidence type="ECO:0000313" key="9">
    <source>
        <dbReference type="EMBL" id="ALJ62636.1"/>
    </source>
</evidence>
<keyword evidence="2" id="KW-1003">Cell membrane</keyword>
<dbReference type="Proteomes" id="UP000061809">
    <property type="component" value="Chromosome"/>
</dbReference>
<evidence type="ECO:0000256" key="5">
    <source>
        <dbReference type="ARBA" id="ARBA00023136"/>
    </source>
</evidence>
<keyword evidence="3 6" id="KW-0812">Transmembrane</keyword>
<sequence>MNQNKTEYINVRGLILNYIRHWKIFVISIICCIIIALCYYKISTPIYQINANVLIQEEENGMGSIPSMMMRNIPFGNLLGGGNTSIYDELQLLNSYSVFREVVKELHLNQTYQNSSFLKPIDYYKNSPIIITPTKNLADTLSTSLAFRVKINEKGQMSVKVKLGYKTIKNVSEIASDSAMVNTNYGNFLICKTPYYQIGKSISVKSLYQGYGYATELLQEKVEIDLVNKKANIVNLLLTEKNKAKGRDILNTIICIYNKKNIIRKNKGAGDISTFLKERTQLISQELAGIEEQIVAYKKDNNISNVEAEAKYIFSERGGFKEKVLVAESQAIVLNMVEDFLASPENEYSLVPLNIGVNEKSVLEGLQKYNEALLERNKLLKSTNSDNPTLSIINEQLSAMRENMLASVRSVKLGFQYMHSNLLKQENELNSHIKNMPIQEREYLNLKRQQMIKQELYVFLLQKEEENALTMSMEMPKAQVVDEAYSLSKPVNLGLFKLMAIGFILGICIAAGFVSWKYGKKENISK</sequence>
<dbReference type="KEGG" id="bcel:BcellWH2_05437"/>
<dbReference type="RefSeq" id="WP_029428089.1">
    <property type="nucleotide sequence ID" value="NZ_CP012801.1"/>
</dbReference>
<comment type="subcellular location">
    <subcellularLocation>
        <location evidence="1">Cell membrane</location>
        <topology evidence="1">Multi-pass membrane protein</topology>
    </subcellularLocation>
</comment>
<dbReference type="InterPro" id="IPR050445">
    <property type="entry name" value="Bact_polysacc_biosynth/exp"/>
</dbReference>
<dbReference type="PATRIC" id="fig|246787.4.peg.5609"/>
<dbReference type="GO" id="GO:0004713">
    <property type="term" value="F:protein tyrosine kinase activity"/>
    <property type="evidence" value="ECO:0007669"/>
    <property type="project" value="TreeGrafter"/>
</dbReference>
<dbReference type="InterPro" id="IPR003856">
    <property type="entry name" value="LPS_length_determ_N"/>
</dbReference>
<dbReference type="EMBL" id="CP012801">
    <property type="protein sequence ID" value="ALJ62636.1"/>
    <property type="molecule type" value="Genomic_DNA"/>
</dbReference>
<keyword evidence="9" id="KW-0418">Kinase</keyword>
<evidence type="ECO:0000259" key="7">
    <source>
        <dbReference type="Pfam" id="PF02706"/>
    </source>
</evidence>
<keyword evidence="5 6" id="KW-0472">Membrane</keyword>
<protein>
    <submittedName>
        <fullName evidence="9">Tyrosine-protein kinase ptk</fullName>
        <ecNumber evidence="9">2.7.10.-</ecNumber>
    </submittedName>
</protein>
<keyword evidence="4 6" id="KW-1133">Transmembrane helix</keyword>
<keyword evidence="9" id="KW-0808">Transferase</keyword>
<dbReference type="Pfam" id="PF13807">
    <property type="entry name" value="GNVR"/>
    <property type="match status" value="1"/>
</dbReference>
<dbReference type="GO" id="GO:0005886">
    <property type="term" value="C:plasma membrane"/>
    <property type="evidence" value="ECO:0007669"/>
    <property type="project" value="UniProtKB-SubCell"/>
</dbReference>
<evidence type="ECO:0000256" key="1">
    <source>
        <dbReference type="ARBA" id="ARBA00004651"/>
    </source>
</evidence>
<evidence type="ECO:0000256" key="2">
    <source>
        <dbReference type="ARBA" id="ARBA00022475"/>
    </source>
</evidence>
<reference evidence="9 10" key="1">
    <citation type="journal article" date="2015" name="Science">
        <title>Genetic determinants of in vivo fitness and diet responsiveness in multiple human gut Bacteroides.</title>
        <authorList>
            <person name="Wu M."/>
            <person name="McNulty N.P."/>
            <person name="Rodionov D.A."/>
            <person name="Khoroshkin M.S."/>
            <person name="Griffin N.W."/>
            <person name="Cheng J."/>
            <person name="Latreille P."/>
            <person name="Kerstetter R.A."/>
            <person name="Terrapon N."/>
            <person name="Henrissat B."/>
            <person name="Osterman A.L."/>
            <person name="Gordon J.I."/>
        </authorList>
    </citation>
    <scope>NUCLEOTIDE SEQUENCE [LARGE SCALE GENOMIC DNA]</scope>
    <source>
        <strain evidence="9 10">WH2</strain>
    </source>
</reference>
<gene>
    <name evidence="9" type="primary">ptk_4</name>
    <name evidence="9" type="ORF">BcellWH2_05437</name>
</gene>
<name>A0A0P0G424_9BACE</name>
<dbReference type="PANTHER" id="PTHR32309:SF13">
    <property type="entry name" value="FERRIC ENTEROBACTIN TRANSPORT PROTEIN FEPE"/>
    <property type="match status" value="1"/>
</dbReference>